<dbReference type="RefSeq" id="WP_006300248.1">
    <property type="nucleotide sequence ID" value="NZ_CM001022.1"/>
</dbReference>
<name>E3CUD0_9BACT</name>
<reference evidence="3 4" key="1">
    <citation type="journal article" date="2010" name="Stand. Genomic Sci.">
        <title>Non-contiguous finished genome sequence of Aminomonas paucivorans type strain (GLU-3).</title>
        <authorList>
            <person name="Pitluck S."/>
            <person name="Yasawong M."/>
            <person name="Held B."/>
            <person name="Lapidus A."/>
            <person name="Nolan M."/>
            <person name="Copeland A."/>
            <person name="Lucas S."/>
            <person name="Del Rio T.G."/>
            <person name="Tice H."/>
            <person name="Cheng J.F."/>
            <person name="Chertkov O."/>
            <person name="Goodwin L."/>
            <person name="Tapia R."/>
            <person name="Han C."/>
            <person name="Liolios K."/>
            <person name="Ivanova N."/>
            <person name="Mavromatis K."/>
            <person name="Ovchinnikova G."/>
            <person name="Pati A."/>
            <person name="Chen A."/>
            <person name="Palaniappan K."/>
            <person name="Land M."/>
            <person name="Hauser L."/>
            <person name="Chang Y.J."/>
            <person name="Jeffries C.D."/>
            <person name="Pukall R."/>
            <person name="Spring S."/>
            <person name="Rohde M."/>
            <person name="Sikorski J."/>
            <person name="Goker M."/>
            <person name="Woyke T."/>
            <person name="Bristow J."/>
            <person name="Eisen J.A."/>
            <person name="Markowitz V."/>
            <person name="Hugenholtz P."/>
            <person name="Kyrpides N.C."/>
            <person name="Klenk H.P."/>
        </authorList>
    </citation>
    <scope>NUCLEOTIDE SEQUENCE [LARGE SCALE GENOMIC DNA]</scope>
    <source>
        <strain evidence="3 4">DSM 12260</strain>
    </source>
</reference>
<evidence type="ECO:0000256" key="1">
    <source>
        <dbReference type="ARBA" id="ARBA00022723"/>
    </source>
</evidence>
<organism evidence="3 4">
    <name type="scientific">Aminomonas paucivorans DSM 12260</name>
    <dbReference type="NCBI Taxonomy" id="584708"/>
    <lineage>
        <taxon>Bacteria</taxon>
        <taxon>Thermotogati</taxon>
        <taxon>Synergistota</taxon>
        <taxon>Synergistia</taxon>
        <taxon>Synergistales</taxon>
        <taxon>Synergistaceae</taxon>
        <taxon>Aminomonas</taxon>
    </lineage>
</organism>
<dbReference type="eggNOG" id="COG0662">
    <property type="taxonomic scope" value="Bacteria"/>
</dbReference>
<dbReference type="STRING" id="584708.Apau_0660"/>
<accession>E3CUD0</accession>
<evidence type="ECO:0000313" key="4">
    <source>
        <dbReference type="Proteomes" id="UP000005096"/>
    </source>
</evidence>
<evidence type="ECO:0000313" key="3">
    <source>
        <dbReference type="EMBL" id="EFQ23089.1"/>
    </source>
</evidence>
<dbReference type="AlphaFoldDB" id="E3CUD0"/>
<dbReference type="InterPro" id="IPR014710">
    <property type="entry name" value="RmlC-like_jellyroll"/>
</dbReference>
<dbReference type="Gene3D" id="2.60.120.10">
    <property type="entry name" value="Jelly Rolls"/>
    <property type="match status" value="1"/>
</dbReference>
<dbReference type="Pfam" id="PF07883">
    <property type="entry name" value="Cupin_2"/>
    <property type="match status" value="1"/>
</dbReference>
<evidence type="ECO:0000259" key="2">
    <source>
        <dbReference type="Pfam" id="PF07883"/>
    </source>
</evidence>
<sequence>MICRAQGMKPVRREHLQAGAGGSWNTYALPPGTELEGSHFRMIGTIRLDPGAEVGLHTHLTNEELFVILEGQGLYEEDGTVTEVGPGDMLILQRTHQHAIRNVGKGPLSFLAVIVD</sequence>
<dbReference type="PaxDb" id="584708-Apau_0660"/>
<dbReference type="Proteomes" id="UP000005096">
    <property type="component" value="Chromosome"/>
</dbReference>
<dbReference type="PANTHER" id="PTHR35848:SF6">
    <property type="entry name" value="CUPIN TYPE-2 DOMAIN-CONTAINING PROTEIN"/>
    <property type="match status" value="1"/>
</dbReference>
<dbReference type="PANTHER" id="PTHR35848">
    <property type="entry name" value="OXALATE-BINDING PROTEIN"/>
    <property type="match status" value="1"/>
</dbReference>
<keyword evidence="1" id="KW-0479">Metal-binding</keyword>
<keyword evidence="4" id="KW-1185">Reference proteome</keyword>
<dbReference type="InterPro" id="IPR011051">
    <property type="entry name" value="RmlC_Cupin_sf"/>
</dbReference>
<protein>
    <submittedName>
        <fullName evidence="3">Cupin 2 conserved barrel domain protein</fullName>
    </submittedName>
</protein>
<dbReference type="InterPro" id="IPR013096">
    <property type="entry name" value="Cupin_2"/>
</dbReference>
<dbReference type="SUPFAM" id="SSF51182">
    <property type="entry name" value="RmlC-like cupins"/>
    <property type="match status" value="1"/>
</dbReference>
<gene>
    <name evidence="3" type="ORF">Apau_0660</name>
</gene>
<dbReference type="HOGENOM" id="CLU_116722_3_1_0"/>
<feature type="domain" description="Cupin type-2" evidence="2">
    <location>
        <begin position="46"/>
        <end position="113"/>
    </location>
</feature>
<dbReference type="EMBL" id="CM001022">
    <property type="protein sequence ID" value="EFQ23089.1"/>
    <property type="molecule type" value="Genomic_DNA"/>
</dbReference>
<dbReference type="InterPro" id="IPR051610">
    <property type="entry name" value="GPI/OXD"/>
</dbReference>
<dbReference type="GO" id="GO:0046872">
    <property type="term" value="F:metal ion binding"/>
    <property type="evidence" value="ECO:0007669"/>
    <property type="project" value="UniProtKB-KW"/>
</dbReference>
<proteinExistence type="predicted"/>